<keyword evidence="2" id="KW-1185">Reference proteome</keyword>
<organism evidence="1 2">
    <name type="scientific">Trichostrongylus colubriformis</name>
    <name type="common">Black scour worm</name>
    <dbReference type="NCBI Taxonomy" id="6319"/>
    <lineage>
        <taxon>Eukaryota</taxon>
        <taxon>Metazoa</taxon>
        <taxon>Ecdysozoa</taxon>
        <taxon>Nematoda</taxon>
        <taxon>Chromadorea</taxon>
        <taxon>Rhabditida</taxon>
        <taxon>Rhabditina</taxon>
        <taxon>Rhabditomorpha</taxon>
        <taxon>Strongyloidea</taxon>
        <taxon>Trichostrongylidae</taxon>
        <taxon>Trichostrongylus</taxon>
    </lineage>
</organism>
<gene>
    <name evidence="1" type="ORF">GCK32_021022</name>
</gene>
<sequence length="55" mass="6091">MNLAMCTCSNRPCALSVPCICVLVACRPSLVGWEDWSVCQLWSDLILVQAEVFLC</sequence>
<dbReference type="EMBL" id="WIXE01010829">
    <property type="protein sequence ID" value="KAK5977276.1"/>
    <property type="molecule type" value="Genomic_DNA"/>
</dbReference>
<comment type="caution">
    <text evidence="1">The sequence shown here is derived from an EMBL/GenBank/DDBJ whole genome shotgun (WGS) entry which is preliminary data.</text>
</comment>
<protein>
    <submittedName>
        <fullName evidence="1">Uncharacterized protein</fullName>
    </submittedName>
</protein>
<dbReference type="Proteomes" id="UP001331761">
    <property type="component" value="Unassembled WGS sequence"/>
</dbReference>
<proteinExistence type="predicted"/>
<name>A0AAN8FDU8_TRICO</name>
<accession>A0AAN8FDU8</accession>
<dbReference type="AlphaFoldDB" id="A0AAN8FDU8"/>
<reference evidence="1 2" key="1">
    <citation type="submission" date="2019-10" db="EMBL/GenBank/DDBJ databases">
        <title>Assembly and Annotation for the nematode Trichostrongylus colubriformis.</title>
        <authorList>
            <person name="Martin J."/>
        </authorList>
    </citation>
    <scope>NUCLEOTIDE SEQUENCE [LARGE SCALE GENOMIC DNA]</scope>
    <source>
        <strain evidence="1">G859</strain>
        <tissue evidence="1">Whole worm</tissue>
    </source>
</reference>
<evidence type="ECO:0000313" key="1">
    <source>
        <dbReference type="EMBL" id="KAK5977276.1"/>
    </source>
</evidence>
<feature type="non-terminal residue" evidence="1">
    <location>
        <position position="55"/>
    </location>
</feature>
<evidence type="ECO:0000313" key="2">
    <source>
        <dbReference type="Proteomes" id="UP001331761"/>
    </source>
</evidence>